<name>A0A380C0V5_9GAMM</name>
<dbReference type="EMBL" id="UGYO01000002">
    <property type="protein sequence ID" value="SUJ10273.1"/>
    <property type="molecule type" value="Genomic_DNA"/>
</dbReference>
<keyword evidence="1" id="KW-1133">Transmembrane helix</keyword>
<dbReference type="EMBL" id="AP024613">
    <property type="protein sequence ID" value="BCV44791.1"/>
    <property type="molecule type" value="Genomic_DNA"/>
</dbReference>
<organism evidence="3 4">
    <name type="scientific">Shewanella algae</name>
    <dbReference type="NCBI Taxonomy" id="38313"/>
    <lineage>
        <taxon>Bacteria</taxon>
        <taxon>Pseudomonadati</taxon>
        <taxon>Pseudomonadota</taxon>
        <taxon>Gammaproteobacteria</taxon>
        <taxon>Alteromonadales</taxon>
        <taxon>Shewanellaceae</taxon>
        <taxon>Shewanella</taxon>
    </lineage>
</organism>
<gene>
    <name evidence="3" type="ORF">NCTC10738_04265</name>
    <name evidence="2" type="ORF">TUM17379_18090</name>
</gene>
<reference evidence="3 4" key="1">
    <citation type="submission" date="2018-06" db="EMBL/GenBank/DDBJ databases">
        <authorList>
            <consortium name="Pathogen Informatics"/>
            <person name="Doyle S."/>
        </authorList>
    </citation>
    <scope>NUCLEOTIDE SEQUENCE [LARGE SCALE GENOMIC DNA]</scope>
    <source>
        <strain evidence="3 4">NCTC10738</strain>
    </source>
</reference>
<evidence type="ECO:0000256" key="1">
    <source>
        <dbReference type="SAM" id="Phobius"/>
    </source>
</evidence>
<keyword evidence="1" id="KW-0472">Membrane</keyword>
<feature type="transmembrane region" description="Helical" evidence="1">
    <location>
        <begin position="12"/>
        <end position="31"/>
    </location>
</feature>
<dbReference type="Proteomes" id="UP000825078">
    <property type="component" value="Chromosome"/>
</dbReference>
<evidence type="ECO:0000313" key="4">
    <source>
        <dbReference type="Proteomes" id="UP000254069"/>
    </source>
</evidence>
<evidence type="ECO:0000313" key="3">
    <source>
        <dbReference type="EMBL" id="SUJ10273.1"/>
    </source>
</evidence>
<keyword evidence="4" id="KW-1185">Reference proteome</keyword>
<reference evidence="2" key="2">
    <citation type="submission" date="2021-05" db="EMBL/GenBank/DDBJ databases">
        <title>Molecular characterization for Shewanella algae harboring chromosomal blaOXA-55-like strains isolated from clinical and environment sample.</title>
        <authorList>
            <person name="Ohama Y."/>
            <person name="Aoki K."/>
            <person name="Harada S."/>
            <person name="Moriya K."/>
            <person name="Ishii Y."/>
            <person name="Tateda K."/>
        </authorList>
    </citation>
    <scope>NUCLEOTIDE SEQUENCE</scope>
    <source>
        <strain evidence="2">TUM17379</strain>
    </source>
</reference>
<feature type="transmembrane region" description="Helical" evidence="1">
    <location>
        <begin position="37"/>
        <end position="54"/>
    </location>
</feature>
<keyword evidence="1" id="KW-0812">Transmembrane</keyword>
<proteinExistence type="predicted"/>
<dbReference type="Proteomes" id="UP000254069">
    <property type="component" value="Unassembled WGS sequence"/>
</dbReference>
<accession>A0A380C0V5</accession>
<dbReference type="RefSeq" id="WP_025889504.1">
    <property type="nucleotide sequence ID" value="NZ_AP024610.1"/>
</dbReference>
<dbReference type="AlphaFoldDB" id="A0A380C0V5"/>
<sequence>METSPLLLRCNQLLWCEGLVLLAIMLVLASFGLDARLLILLLAPGLVLSLALGYQPGKKTLSLVFACWVPVWCLI</sequence>
<evidence type="ECO:0000313" key="2">
    <source>
        <dbReference type="EMBL" id="BCV44791.1"/>
    </source>
</evidence>
<protein>
    <submittedName>
        <fullName evidence="3">Uncharacterized protein</fullName>
    </submittedName>
</protein>